<evidence type="ECO:0000256" key="3">
    <source>
        <dbReference type="ARBA" id="ARBA00022771"/>
    </source>
</evidence>
<dbReference type="RefSeq" id="WP_192534559.1">
    <property type="nucleotide sequence ID" value="NZ_JACZHT010000005.1"/>
</dbReference>
<dbReference type="InterPro" id="IPR006171">
    <property type="entry name" value="TOPRIM_dom"/>
</dbReference>
<protein>
    <recommendedName>
        <fullName evidence="7">Recombination protein RecR</fullName>
    </recommendedName>
</protein>
<dbReference type="PANTHER" id="PTHR30446:SF0">
    <property type="entry name" value="RECOMBINATION PROTEIN RECR"/>
    <property type="match status" value="1"/>
</dbReference>
<organism evidence="9 10">
    <name type="scientific">Phaeovibrio sulfidiphilus</name>
    <dbReference type="NCBI Taxonomy" id="1220600"/>
    <lineage>
        <taxon>Bacteria</taxon>
        <taxon>Pseudomonadati</taxon>
        <taxon>Pseudomonadota</taxon>
        <taxon>Alphaproteobacteria</taxon>
        <taxon>Rhodospirillales</taxon>
        <taxon>Rhodospirillaceae</taxon>
        <taxon>Phaeovibrio</taxon>
    </lineage>
</organism>
<dbReference type="Pfam" id="PF21176">
    <property type="entry name" value="RecR_HhH"/>
    <property type="match status" value="1"/>
</dbReference>
<comment type="caution">
    <text evidence="9">The sequence shown here is derived from an EMBL/GenBank/DDBJ whole genome shotgun (WGS) entry which is preliminary data.</text>
</comment>
<reference evidence="9" key="1">
    <citation type="submission" date="2020-10" db="EMBL/GenBank/DDBJ databases">
        <title>Genome sequence of the unusual species of purple photosynthetic bacteria, Phaeovibrio sulfidiphilus DSM 23193, type strain.</title>
        <authorList>
            <person name="Kyndt J.A."/>
            <person name="Meyer T.E."/>
        </authorList>
    </citation>
    <scope>NUCLEOTIDE SEQUENCE</scope>
    <source>
        <strain evidence="9">DSM 23193</strain>
    </source>
</reference>
<sequence>MSTNEIEHLITVLGRLPGLGPRSGRRIALALLRRRTTLLDPLRDALTAVSERVVECPLCGNLDTCTPCRLCTDERRDAGLLCVVRDVADLWALERGGEFRGRYFVLGGLLSALDGVRPEDLGFERLYARAAEETVREVILALPATVEGQTTAHVIADHLEALGRPVTSLAQGVPVGGELDYLDDGTLSAALRARRPV</sequence>
<comment type="similarity">
    <text evidence="7">Belongs to the RecR family.</text>
</comment>
<comment type="function">
    <text evidence="7">May play a role in DNA repair. It seems to be involved in an RecBC-independent recombinational process of DNA repair. It may act with RecF and RecO.</text>
</comment>
<dbReference type="InterPro" id="IPR000093">
    <property type="entry name" value="DNA_Rcmb_RecR"/>
</dbReference>
<evidence type="ECO:0000313" key="9">
    <source>
        <dbReference type="EMBL" id="MBE1237555.1"/>
    </source>
</evidence>
<dbReference type="Gene3D" id="6.10.250.240">
    <property type="match status" value="1"/>
</dbReference>
<dbReference type="Pfam" id="PF21175">
    <property type="entry name" value="RecR_C"/>
    <property type="match status" value="1"/>
</dbReference>
<dbReference type="AlphaFoldDB" id="A0A8J6YMV9"/>
<dbReference type="InterPro" id="IPR015967">
    <property type="entry name" value="Rcmb_RecR_Znf"/>
</dbReference>
<dbReference type="Pfam" id="PF13662">
    <property type="entry name" value="Toprim_4"/>
    <property type="match status" value="1"/>
</dbReference>
<dbReference type="NCBIfam" id="TIGR00615">
    <property type="entry name" value="recR"/>
    <property type="match status" value="1"/>
</dbReference>
<dbReference type="PROSITE" id="PS01300">
    <property type="entry name" value="RECR"/>
    <property type="match status" value="1"/>
</dbReference>
<dbReference type="PANTHER" id="PTHR30446">
    <property type="entry name" value="RECOMBINATION PROTEIN RECR"/>
    <property type="match status" value="1"/>
</dbReference>
<feature type="domain" description="Toprim" evidence="8">
    <location>
        <begin position="79"/>
        <end position="174"/>
    </location>
</feature>
<evidence type="ECO:0000259" key="8">
    <source>
        <dbReference type="PROSITE" id="PS50880"/>
    </source>
</evidence>
<keyword evidence="3 7" id="KW-0863">Zinc-finger</keyword>
<feature type="zinc finger region" description="C4-type" evidence="7">
    <location>
        <begin position="56"/>
        <end position="71"/>
    </location>
</feature>
<dbReference type="Proteomes" id="UP000631034">
    <property type="component" value="Unassembled WGS sequence"/>
</dbReference>
<gene>
    <name evidence="7 9" type="primary">recR</name>
    <name evidence="9" type="ORF">IHV25_07825</name>
</gene>
<evidence type="ECO:0000256" key="1">
    <source>
        <dbReference type="ARBA" id="ARBA00022723"/>
    </source>
</evidence>
<accession>A0A8J6YMV9</accession>
<dbReference type="GO" id="GO:0006281">
    <property type="term" value="P:DNA repair"/>
    <property type="evidence" value="ECO:0007669"/>
    <property type="project" value="UniProtKB-UniRule"/>
</dbReference>
<evidence type="ECO:0000256" key="6">
    <source>
        <dbReference type="ARBA" id="ARBA00023204"/>
    </source>
</evidence>
<dbReference type="InterPro" id="IPR034137">
    <property type="entry name" value="TOPRIM_RecR"/>
</dbReference>
<keyword evidence="4 7" id="KW-0862">Zinc</keyword>
<dbReference type="CDD" id="cd01025">
    <property type="entry name" value="TOPRIM_recR"/>
    <property type="match status" value="1"/>
</dbReference>
<evidence type="ECO:0000313" key="10">
    <source>
        <dbReference type="Proteomes" id="UP000631034"/>
    </source>
</evidence>
<dbReference type="SUPFAM" id="SSF111304">
    <property type="entry name" value="Recombination protein RecR"/>
    <property type="match status" value="1"/>
</dbReference>
<dbReference type="GO" id="GO:0006310">
    <property type="term" value="P:DNA recombination"/>
    <property type="evidence" value="ECO:0007669"/>
    <property type="project" value="UniProtKB-UniRule"/>
</dbReference>
<dbReference type="HAMAP" id="MF_00017">
    <property type="entry name" value="RecR"/>
    <property type="match status" value="1"/>
</dbReference>
<evidence type="ECO:0000256" key="7">
    <source>
        <dbReference type="HAMAP-Rule" id="MF_00017"/>
    </source>
</evidence>
<keyword evidence="2 7" id="KW-0227">DNA damage</keyword>
<dbReference type="PROSITE" id="PS50880">
    <property type="entry name" value="TOPRIM"/>
    <property type="match status" value="1"/>
</dbReference>
<keyword evidence="5 7" id="KW-0233">DNA recombination</keyword>
<evidence type="ECO:0000256" key="4">
    <source>
        <dbReference type="ARBA" id="ARBA00022833"/>
    </source>
</evidence>
<proteinExistence type="inferred from homology"/>
<dbReference type="Gene3D" id="1.10.8.420">
    <property type="entry name" value="RecR Domain 1"/>
    <property type="match status" value="1"/>
</dbReference>
<keyword evidence="10" id="KW-1185">Reference proteome</keyword>
<dbReference type="GO" id="GO:0008270">
    <property type="term" value="F:zinc ion binding"/>
    <property type="evidence" value="ECO:0007669"/>
    <property type="project" value="UniProtKB-KW"/>
</dbReference>
<keyword evidence="6 7" id="KW-0234">DNA repair</keyword>
<dbReference type="EMBL" id="JACZHT010000005">
    <property type="protein sequence ID" value="MBE1237555.1"/>
    <property type="molecule type" value="Genomic_DNA"/>
</dbReference>
<evidence type="ECO:0000256" key="5">
    <source>
        <dbReference type="ARBA" id="ARBA00023172"/>
    </source>
</evidence>
<name>A0A8J6YMV9_9PROT</name>
<keyword evidence="1 7" id="KW-0479">Metal-binding</keyword>
<dbReference type="InterPro" id="IPR023627">
    <property type="entry name" value="Rcmb_RecR"/>
</dbReference>
<evidence type="ECO:0000256" key="2">
    <source>
        <dbReference type="ARBA" id="ARBA00022763"/>
    </source>
</evidence>
<dbReference type="GO" id="GO:0003677">
    <property type="term" value="F:DNA binding"/>
    <property type="evidence" value="ECO:0007669"/>
    <property type="project" value="UniProtKB-UniRule"/>
</dbReference>
<dbReference type="Gene3D" id="3.40.1360.10">
    <property type="match status" value="1"/>
</dbReference>